<proteinExistence type="inferred from homology"/>
<keyword evidence="5" id="KW-0539">Nucleus</keyword>
<dbReference type="Gene3D" id="1.10.10.10">
    <property type="entry name" value="Winged helix-like DNA-binding domain superfamily/Winged helix DNA-binding domain"/>
    <property type="match status" value="1"/>
</dbReference>
<dbReference type="InterPro" id="IPR032451">
    <property type="entry name" value="SMARCC_C"/>
</dbReference>
<dbReference type="Ensembl" id="ENSSSCT00050105363.1">
    <property type="protein sequence ID" value="ENSSSCP00050046349.1"/>
    <property type="gene ID" value="ENSSSCG00050076656.1"/>
</dbReference>
<organism evidence="12 13">
    <name type="scientific">Sus scrofa</name>
    <name type="common">Pig</name>
    <dbReference type="NCBI Taxonomy" id="9823"/>
    <lineage>
        <taxon>Eukaryota</taxon>
        <taxon>Metazoa</taxon>
        <taxon>Chordata</taxon>
        <taxon>Craniata</taxon>
        <taxon>Vertebrata</taxon>
        <taxon>Euteleostomi</taxon>
        <taxon>Mammalia</taxon>
        <taxon>Eutheria</taxon>
        <taxon>Laurasiatheria</taxon>
        <taxon>Artiodactyla</taxon>
        <taxon>Suina</taxon>
        <taxon>Suidae</taxon>
        <taxon>Sus</taxon>
    </lineage>
</organism>
<evidence type="ECO:0000259" key="11">
    <source>
        <dbReference type="PROSITE" id="PS52032"/>
    </source>
</evidence>
<dbReference type="SUPFAM" id="SSF46689">
    <property type="entry name" value="Homeodomain-like"/>
    <property type="match status" value="2"/>
</dbReference>
<keyword evidence="2" id="KW-0156">Chromatin regulator</keyword>
<dbReference type="InterPro" id="IPR032448">
    <property type="entry name" value="SWIRM-assoc"/>
</dbReference>
<evidence type="ECO:0000256" key="4">
    <source>
        <dbReference type="ARBA" id="ARBA00023163"/>
    </source>
</evidence>
<dbReference type="Pfam" id="PF16498">
    <property type="entry name" value="SWIRM-assoc_3"/>
    <property type="match status" value="1"/>
</dbReference>
<sequence>MRMWVQSLASLSGLSVPRCLKLWPRSQMRLGSGVAVTVVSAGSCSSHLTPSLGTSMCCRCGPKKKNKKSQSLKLVTRLELYHSLDSCLFTRRRYDFQNPSRMDRNVEMFMTIEKSLVQNNCLSRPNIFLCPEIEPKLLGKLKDIIKRHQGTVTEEKNNASHVVCPVPGNLEEEEWVRPVMKRDKQVLLHWGYYPDSYDTWIPASEIEASVEDAPTPEKPRKVHAKWILDTDTFNEWMNEEDYEVNDDKNPVSRRKKISAKTLTDEVNSPDSDRRDKKGGNYKKRKRSPSPSPTPEAKKKNAKKGPSTPYTKSKRGHREEEQEDLTKDMDEPSPVPNVEEVTLPKTVNTKKDSESAPVKGGTMTDLDEQEDESMETTGKDEDENSTGNKGEQTKNPDLHEDNVTEQTHHIIIPSYAAWFDYNSVHAIERRALPEFFNGKNKSKTPEIYLAYRNFMIDTYRLNPQEYLTSTACRRNLAGDVCAIMRVHAFLEQWGLINYQVDAESRPTPMGPPPTSHFHVLADTPSGLVPLQPKTPQQTSASQQMLNFPDKGKEKPTDMQNFGLRTDMYTKKNVPSKSKAAASATREWTEQETLLLLEALEMYKDDWNKVSEHVGSRTQDECILHFLRLPIEDPYLEDSEASLGPLAYQPIPFSQSGNPVMSTVAFLASVVDPRVASAAAKSALEEFSKMKEEVPTALVEAHVRKVEEAAKVTGKADPAFGLESSGIAGTTSDEPERIEESGTDEARAEGQATEEKKEPKEPREGVGAVEEEAKEKTSEVPKKDDEKGKEGDSEKESEKSDGDPIVDPEKEKEPKEGQEEVLKEVESEGERKTKVERDIGEGNLSTAAAAALAAAAVKAKHLAAVEERKIKSLVALLVETQMKKLEIKLRHFEELETIMDREREALEYQRQQLLADRQAFHMEQLKYAEMRARQQHFQQMHQQQQQPAGAPQPGAVPPGVPPPGPHGPSPFPNQQTPPSMMPGAVPGSGHPGVADPGTPLPPDPTAPSPGTVTPVPPPQ</sequence>
<keyword evidence="3" id="KW-0805">Transcription regulation</keyword>
<dbReference type="Pfam" id="PF16495">
    <property type="entry name" value="SWIRM-assoc_1"/>
    <property type="match status" value="1"/>
</dbReference>
<feature type="compositionally biased region" description="Pro residues" evidence="7">
    <location>
        <begin position="996"/>
        <end position="1005"/>
    </location>
</feature>
<dbReference type="Gene3D" id="1.10.10.60">
    <property type="entry name" value="Homeodomain-like"/>
    <property type="match status" value="1"/>
</dbReference>
<dbReference type="InterPro" id="IPR000953">
    <property type="entry name" value="Chromo/chromo_shadow_dom"/>
</dbReference>
<dbReference type="SMART" id="SM00717">
    <property type="entry name" value="SANT"/>
    <property type="match status" value="1"/>
</dbReference>
<evidence type="ECO:0000256" key="3">
    <source>
        <dbReference type="ARBA" id="ARBA00023015"/>
    </source>
</evidence>
<feature type="region of interest" description="Disordered" evidence="7">
    <location>
        <begin position="931"/>
        <end position="1017"/>
    </location>
</feature>
<dbReference type="PANTHER" id="PTHR15381:SF1">
    <property type="entry name" value="CHONDROITIN SULFATE PROTEOGLYCAN 5"/>
    <property type="match status" value="1"/>
</dbReference>
<dbReference type="PROSITE" id="PS50090">
    <property type="entry name" value="MYB_LIKE"/>
    <property type="match status" value="1"/>
</dbReference>
<feature type="domain" description="SWIRM" evidence="9">
    <location>
        <begin position="409"/>
        <end position="506"/>
    </location>
</feature>
<dbReference type="GO" id="GO:0006355">
    <property type="term" value="P:regulation of DNA-templated transcription"/>
    <property type="evidence" value="ECO:0007669"/>
    <property type="project" value="UniProtKB-ARBA"/>
</dbReference>
<dbReference type="InterPro" id="IPR001005">
    <property type="entry name" value="SANT/Myb"/>
</dbReference>
<evidence type="ECO:0000259" key="9">
    <source>
        <dbReference type="PROSITE" id="PS50934"/>
    </source>
</evidence>
<dbReference type="Pfam" id="PF04433">
    <property type="entry name" value="SWIRM"/>
    <property type="match status" value="1"/>
</dbReference>
<dbReference type="InterPro" id="IPR017884">
    <property type="entry name" value="SANT_dom"/>
</dbReference>
<feature type="region of interest" description="Disordered" evidence="7">
    <location>
        <begin position="709"/>
        <end position="834"/>
    </location>
</feature>
<comment type="similarity">
    <text evidence="6">Belongs to the SMARCC family.</text>
</comment>
<dbReference type="InterPro" id="IPR036388">
    <property type="entry name" value="WH-like_DNA-bd_sf"/>
</dbReference>
<dbReference type="InterPro" id="IPR036420">
    <property type="entry name" value="BRCT_dom_sf"/>
</dbReference>
<feature type="compositionally biased region" description="Basic and acidic residues" evidence="7">
    <location>
        <begin position="732"/>
        <end position="762"/>
    </location>
</feature>
<evidence type="ECO:0000313" key="13">
    <source>
        <dbReference type="Proteomes" id="UP000694571"/>
    </source>
</evidence>
<evidence type="ECO:0000256" key="1">
    <source>
        <dbReference type="ARBA" id="ARBA00004123"/>
    </source>
</evidence>
<dbReference type="GO" id="GO:0006325">
    <property type="term" value="P:chromatin organization"/>
    <property type="evidence" value="ECO:0007669"/>
    <property type="project" value="UniProtKB-KW"/>
</dbReference>
<evidence type="ECO:0000256" key="7">
    <source>
        <dbReference type="SAM" id="MobiDB-lite"/>
    </source>
</evidence>
<feature type="compositionally biased region" description="Acidic residues" evidence="7">
    <location>
        <begin position="364"/>
        <end position="383"/>
    </location>
</feature>
<gene>
    <name evidence="12" type="primary">SMARCC2</name>
</gene>
<feature type="region of interest" description="Disordered" evidence="7">
    <location>
        <begin position="242"/>
        <end position="398"/>
    </location>
</feature>
<dbReference type="AlphaFoldDB" id="A0A8D1NVW1"/>
<feature type="domain" description="Myb-like" evidence="8">
    <location>
        <begin position="586"/>
        <end position="628"/>
    </location>
</feature>
<evidence type="ECO:0000313" key="12">
    <source>
        <dbReference type="Ensembl" id="ENSSSCP00050046349.1"/>
    </source>
</evidence>
<dbReference type="InterPro" id="IPR032450">
    <property type="entry name" value="SMARCC_N"/>
</dbReference>
<feature type="compositionally biased region" description="Polar residues" evidence="7">
    <location>
        <begin position="260"/>
        <end position="269"/>
    </location>
</feature>
<name>A0A8D1NVW1_PIG</name>
<reference evidence="12" key="1">
    <citation type="submission" date="2025-08" db="UniProtKB">
        <authorList>
            <consortium name="Ensembl"/>
        </authorList>
    </citation>
    <scope>IDENTIFICATION</scope>
</reference>
<evidence type="ECO:0000256" key="5">
    <source>
        <dbReference type="ARBA" id="ARBA00023242"/>
    </source>
</evidence>
<dbReference type="InterPro" id="IPR009057">
    <property type="entry name" value="Homeodomain-like_sf"/>
</dbReference>
<dbReference type="Proteomes" id="UP000694571">
    <property type="component" value="Unplaced"/>
</dbReference>
<evidence type="ECO:0000256" key="2">
    <source>
        <dbReference type="ARBA" id="ARBA00022853"/>
    </source>
</evidence>
<protein>
    <submittedName>
        <fullName evidence="12">SWI/SNF related BAF chromatin remodeling complex subunit C2</fullName>
    </submittedName>
</protein>
<dbReference type="SUPFAM" id="SSF52113">
    <property type="entry name" value="BRCT domain"/>
    <property type="match status" value="1"/>
</dbReference>
<dbReference type="PROSITE" id="PS51293">
    <property type="entry name" value="SANT"/>
    <property type="match status" value="1"/>
</dbReference>
<dbReference type="InterPro" id="IPR049898">
    <property type="entry name" value="MARR_BRCT_CHROMO"/>
</dbReference>
<feature type="compositionally biased region" description="Basic and acidic residues" evidence="7">
    <location>
        <begin position="769"/>
        <end position="834"/>
    </location>
</feature>
<dbReference type="SMART" id="SM00298">
    <property type="entry name" value="CHROMO"/>
    <property type="match status" value="1"/>
</dbReference>
<feature type="compositionally biased region" description="Basic and acidic residues" evidence="7">
    <location>
        <begin position="316"/>
        <end position="329"/>
    </location>
</feature>
<feature type="domain" description="Chromo" evidence="11">
    <location>
        <begin position="1"/>
        <end position="259"/>
    </location>
</feature>
<evidence type="ECO:0000256" key="6">
    <source>
        <dbReference type="ARBA" id="ARBA00049655"/>
    </source>
</evidence>
<comment type="subcellular location">
    <subcellularLocation>
        <location evidence="1">Nucleus</location>
    </subcellularLocation>
</comment>
<dbReference type="GO" id="GO:0031981">
    <property type="term" value="C:nuclear lumen"/>
    <property type="evidence" value="ECO:0007669"/>
    <property type="project" value="UniProtKB-ARBA"/>
</dbReference>
<dbReference type="InterPro" id="IPR007526">
    <property type="entry name" value="SWIRM"/>
</dbReference>
<dbReference type="PANTHER" id="PTHR15381">
    <property type="entry name" value="CHONDROITIN SULFATE PROTEOGLYCAN 5 -RELATED"/>
    <property type="match status" value="1"/>
</dbReference>
<dbReference type="PROSITE" id="PS52032">
    <property type="entry name" value="MARR_BRCT_CHROMO"/>
    <property type="match status" value="1"/>
</dbReference>
<feature type="compositionally biased region" description="Pro residues" evidence="7">
    <location>
        <begin position="952"/>
        <end position="969"/>
    </location>
</feature>
<dbReference type="PROSITE" id="PS50934">
    <property type="entry name" value="SWIRM"/>
    <property type="match status" value="1"/>
</dbReference>
<dbReference type="FunFam" id="1.10.10.60:FF:000014">
    <property type="entry name" value="SWI/SNF complex subunit SMARCC2 isoform C"/>
    <property type="match status" value="1"/>
</dbReference>
<dbReference type="GO" id="GO:0016514">
    <property type="term" value="C:SWI/SNF complex"/>
    <property type="evidence" value="ECO:0007669"/>
    <property type="project" value="UniProtKB-ARBA"/>
</dbReference>
<evidence type="ECO:0000259" key="8">
    <source>
        <dbReference type="PROSITE" id="PS50090"/>
    </source>
</evidence>
<dbReference type="Pfam" id="PF16496">
    <property type="entry name" value="SWIRM-assoc_2"/>
    <property type="match status" value="1"/>
</dbReference>
<feature type="domain" description="SANT" evidence="10">
    <location>
        <begin position="581"/>
        <end position="632"/>
    </location>
</feature>
<dbReference type="Pfam" id="PF00249">
    <property type="entry name" value="Myb_DNA-binding"/>
    <property type="match status" value="1"/>
</dbReference>
<evidence type="ECO:0000259" key="10">
    <source>
        <dbReference type="PROSITE" id="PS51293"/>
    </source>
</evidence>
<feature type="compositionally biased region" description="Low complexity" evidence="7">
    <location>
        <begin position="933"/>
        <end position="951"/>
    </location>
</feature>
<accession>A0A8D1NVW1</accession>
<keyword evidence="4" id="KW-0804">Transcription</keyword>
<dbReference type="FunFam" id="1.10.10.10:FF:000020">
    <property type="entry name" value="SWI/SNF complex subunit SMARCC2 isoform c"/>
    <property type="match status" value="1"/>
</dbReference>